<keyword evidence="3" id="KW-1185">Reference proteome</keyword>
<feature type="chain" id="PRO_5045786836" evidence="1">
    <location>
        <begin position="24"/>
        <end position="106"/>
    </location>
</feature>
<proteinExistence type="predicted"/>
<name>A0ABQ0QPI1_9PROT</name>
<evidence type="ECO:0000313" key="3">
    <source>
        <dbReference type="Proteomes" id="UP001062632"/>
    </source>
</evidence>
<dbReference type="Proteomes" id="UP001062632">
    <property type="component" value="Unassembled WGS sequence"/>
</dbReference>
<dbReference type="EMBL" id="BAQC01000026">
    <property type="protein sequence ID" value="GBR52483.1"/>
    <property type="molecule type" value="Genomic_DNA"/>
</dbReference>
<organism evidence="2 3">
    <name type="scientific">Neokomagataea thailandica NBRC 106555</name>
    <dbReference type="NCBI Taxonomy" id="1223520"/>
    <lineage>
        <taxon>Bacteria</taxon>
        <taxon>Pseudomonadati</taxon>
        <taxon>Pseudomonadota</taxon>
        <taxon>Alphaproteobacteria</taxon>
        <taxon>Acetobacterales</taxon>
        <taxon>Acetobacteraceae</taxon>
        <taxon>Neokomagataea</taxon>
    </lineage>
</organism>
<accession>A0ABQ0QPI1</accession>
<gene>
    <name evidence="2" type="ORF">AA106555_0930</name>
</gene>
<evidence type="ECO:0000256" key="1">
    <source>
        <dbReference type="SAM" id="SignalP"/>
    </source>
</evidence>
<comment type="caution">
    <text evidence="2">The sequence shown here is derived from an EMBL/GenBank/DDBJ whole genome shotgun (WGS) entry which is preliminary data.</text>
</comment>
<feature type="signal peptide" evidence="1">
    <location>
        <begin position="1"/>
        <end position="23"/>
    </location>
</feature>
<protein>
    <submittedName>
        <fullName evidence="2">Uncharacterized protein</fullName>
    </submittedName>
</protein>
<reference evidence="2 3" key="1">
    <citation type="submission" date="2013-04" db="EMBL/GenBank/DDBJ databases">
        <title>The genome sequencing project of 58 acetic acid bacteria.</title>
        <authorList>
            <person name="Okamoto-Kainuma A."/>
            <person name="Ishikawa M."/>
            <person name="Umino S."/>
            <person name="Koizumi Y."/>
            <person name="Shiwa Y."/>
            <person name="Yoshikawa H."/>
            <person name="Matsutani M."/>
            <person name="Matsushita K."/>
        </authorList>
    </citation>
    <scope>NUCLEOTIDE SEQUENCE [LARGE SCALE GENOMIC DNA]</scope>
    <source>
        <strain evidence="2 3">NBRC 106555</strain>
    </source>
</reference>
<keyword evidence="1" id="KW-0732">Signal</keyword>
<sequence length="106" mass="11299">MGITMKKIIISLLTLFLIFPAQAEEIQWPPEEGAKTPGNALAWPTTLAPVQQSVAAMLNDGGSVLLVNDGKTGPVLALRYKGKVVLCYVVPAPVGGVPTSRCWRLN</sequence>
<evidence type="ECO:0000313" key="2">
    <source>
        <dbReference type="EMBL" id="GBR52483.1"/>
    </source>
</evidence>